<keyword evidence="1" id="KW-0812">Transmembrane</keyword>
<name>A0A562IAV3_MICOL</name>
<evidence type="ECO:0000313" key="3">
    <source>
        <dbReference type="Proteomes" id="UP000319825"/>
    </source>
</evidence>
<protein>
    <submittedName>
        <fullName evidence="2">Uncharacterized protein</fullName>
    </submittedName>
</protein>
<keyword evidence="3" id="KW-1185">Reference proteome</keyword>
<comment type="caution">
    <text evidence="2">The sequence shown here is derived from an EMBL/GenBank/DDBJ whole genome shotgun (WGS) entry which is preliminary data.</text>
</comment>
<feature type="transmembrane region" description="Helical" evidence="1">
    <location>
        <begin position="20"/>
        <end position="41"/>
    </location>
</feature>
<reference evidence="2 3" key="1">
    <citation type="submission" date="2019-07" db="EMBL/GenBank/DDBJ databases">
        <title>R&amp;d 2014.</title>
        <authorList>
            <person name="Klenk H.-P."/>
        </authorList>
    </citation>
    <scope>NUCLEOTIDE SEQUENCE [LARGE SCALE GENOMIC DNA]</scope>
    <source>
        <strain evidence="2 3">DSM 43868</strain>
    </source>
</reference>
<keyword evidence="1" id="KW-0472">Membrane</keyword>
<sequence length="288" mass="31408">MDESVRAHPGAPAGFRVPWSWLTLSLLVVSATSLGTLSVVVSIKDVDLLSTVALALAVLAFVAQLIVSLAQAHGTSQQLTQTERINSETQATLAEVRSTAHALLTNQSDQFNKVLAAALRSATESAVREVTESSEDTGALGQGNDELRSVDPVEVADQVERRLRDLLTQQAPTSNVVRLQTIHQLDFSEPVGREAIKTFYSLSQTALLYFLTLTSSTRFRRTNHLRPAPNPAFDELLKAGIFEASTARANREYSLTAKGEGLFMLVNYYHAGQKWFARELAARISLLG</sequence>
<dbReference type="AlphaFoldDB" id="A0A562IAV3"/>
<dbReference type="Proteomes" id="UP000319825">
    <property type="component" value="Unassembled WGS sequence"/>
</dbReference>
<gene>
    <name evidence="2" type="ORF">JD77_02914</name>
</gene>
<proteinExistence type="predicted"/>
<feature type="transmembrane region" description="Helical" evidence="1">
    <location>
        <begin position="48"/>
        <end position="70"/>
    </location>
</feature>
<evidence type="ECO:0000313" key="2">
    <source>
        <dbReference type="EMBL" id="TWH67928.1"/>
    </source>
</evidence>
<keyword evidence="1" id="KW-1133">Transmembrane helix</keyword>
<organism evidence="2 3">
    <name type="scientific">Micromonospora olivasterospora</name>
    <dbReference type="NCBI Taxonomy" id="1880"/>
    <lineage>
        <taxon>Bacteria</taxon>
        <taxon>Bacillati</taxon>
        <taxon>Actinomycetota</taxon>
        <taxon>Actinomycetes</taxon>
        <taxon>Micromonosporales</taxon>
        <taxon>Micromonosporaceae</taxon>
        <taxon>Micromonospora</taxon>
    </lineage>
</organism>
<dbReference type="EMBL" id="VLKE01000001">
    <property type="protein sequence ID" value="TWH67928.1"/>
    <property type="molecule type" value="Genomic_DNA"/>
</dbReference>
<accession>A0A562IAV3</accession>
<evidence type="ECO:0000256" key="1">
    <source>
        <dbReference type="SAM" id="Phobius"/>
    </source>
</evidence>